<dbReference type="AlphaFoldDB" id="A0A6A7A0L0"/>
<dbReference type="CDD" id="cd08249">
    <property type="entry name" value="enoyl_reductase_like"/>
    <property type="match status" value="1"/>
</dbReference>
<dbReference type="SUPFAM" id="SSF51735">
    <property type="entry name" value="NAD(P)-binding Rossmann-fold domains"/>
    <property type="match status" value="1"/>
</dbReference>
<keyword evidence="8" id="KW-1185">Reference proteome</keyword>
<evidence type="ECO:0000256" key="4">
    <source>
        <dbReference type="SAM" id="MobiDB-lite"/>
    </source>
</evidence>
<protein>
    <submittedName>
        <fullName evidence="7">GroES-like protein</fullName>
    </submittedName>
</protein>
<dbReference type="InterPro" id="IPR047122">
    <property type="entry name" value="Trans-enoyl_RdTase-like"/>
</dbReference>
<proteinExistence type="inferred from homology"/>
<comment type="subunit">
    <text evidence="2">Monomer.</text>
</comment>
<dbReference type="InterPro" id="IPR036291">
    <property type="entry name" value="NAD(P)-bd_dom_sf"/>
</dbReference>
<dbReference type="Proteomes" id="UP000799424">
    <property type="component" value="Unassembled WGS sequence"/>
</dbReference>
<dbReference type="InterPro" id="IPR052585">
    <property type="entry name" value="Lipid_raft_assoc_Zn_ADH"/>
</dbReference>
<evidence type="ECO:0000313" key="8">
    <source>
        <dbReference type="Proteomes" id="UP000799424"/>
    </source>
</evidence>
<dbReference type="Pfam" id="PF08240">
    <property type="entry name" value="ADH_N"/>
    <property type="match status" value="1"/>
</dbReference>
<feature type="domain" description="Alcohol dehydrogenase-like N-terminal" evidence="6">
    <location>
        <begin position="72"/>
        <end position="133"/>
    </location>
</feature>
<accession>A0A6A7A0L0</accession>
<organism evidence="7 8">
    <name type="scientific">Ophiobolus disseminans</name>
    <dbReference type="NCBI Taxonomy" id="1469910"/>
    <lineage>
        <taxon>Eukaryota</taxon>
        <taxon>Fungi</taxon>
        <taxon>Dikarya</taxon>
        <taxon>Ascomycota</taxon>
        <taxon>Pezizomycotina</taxon>
        <taxon>Dothideomycetes</taxon>
        <taxon>Pleosporomycetidae</taxon>
        <taxon>Pleosporales</taxon>
        <taxon>Pleosporineae</taxon>
        <taxon>Phaeosphaeriaceae</taxon>
        <taxon>Ophiobolus</taxon>
    </lineage>
</organism>
<evidence type="ECO:0000259" key="6">
    <source>
        <dbReference type="Pfam" id="PF08240"/>
    </source>
</evidence>
<dbReference type="InterPro" id="IPR013154">
    <property type="entry name" value="ADH-like_N"/>
</dbReference>
<dbReference type="OrthoDB" id="201656at2759"/>
<dbReference type="PANTHER" id="PTHR43482">
    <property type="entry name" value="PROTEIN AST1-RELATED"/>
    <property type="match status" value="1"/>
</dbReference>
<feature type="transmembrane region" description="Helical" evidence="5">
    <location>
        <begin position="166"/>
        <end position="188"/>
    </location>
</feature>
<dbReference type="PANTHER" id="PTHR43482:SF2">
    <property type="entry name" value="ZINC-BINDING DEHYDROGENASE FAMILY, PUTATIVE (AFU_ORTHOLOGUE AFUA_3G15030)-RELATED"/>
    <property type="match status" value="1"/>
</dbReference>
<dbReference type="InterPro" id="IPR011032">
    <property type="entry name" value="GroES-like_sf"/>
</dbReference>
<sequence length="449" mass="48570">MTSWRKRTRSAAAPTSSSPVREKRRKVHGDFQRKDATSPPPSNQSALLLHATRQPYEPTTDHTIPEVKHEWELLVKVQAIGLNPIDWKAPDFGFGVPVLPYVAGREFAGTVVKVGSAVASRIQLGDLVTVPSTDYRDLRKAAYQQYSIASSFNTIRLPKNISVESGSILGVAFVSAVLALGICMGLDFSSIEDGPNLLNIVKNIDSEKLPTDIRQECLKGIGGVERAKKGDFLVIWGGSSTCAHLAKQIARLAGLKIVSVVDSARHGLRLSSTKSIRPDLVVDSHDPERAIEIVRASTSERARFGFDTQGKDTAAHLLRALAVPSPNAPAFPKDSKAFERAGAKLPTPPSTPLEVPSQTHWSHLVGLTGLPKTDLPDGVVLHSVPIKLFHEVPEVGEALSAWCEKLLLKGLLVPPDVVGTVDGLEGINDGLDRMRRREIRGGRLVAVLD</sequence>
<evidence type="ECO:0000256" key="1">
    <source>
        <dbReference type="ARBA" id="ARBA00008072"/>
    </source>
</evidence>
<keyword evidence="5" id="KW-0472">Membrane</keyword>
<keyword evidence="5" id="KW-0812">Transmembrane</keyword>
<feature type="compositionally biased region" description="Low complexity" evidence="4">
    <location>
        <begin position="10"/>
        <end position="19"/>
    </location>
</feature>
<evidence type="ECO:0000256" key="3">
    <source>
        <dbReference type="ARBA" id="ARBA00023002"/>
    </source>
</evidence>
<dbReference type="Gene3D" id="3.90.180.10">
    <property type="entry name" value="Medium-chain alcohol dehydrogenases, catalytic domain"/>
    <property type="match status" value="1"/>
</dbReference>
<evidence type="ECO:0000256" key="5">
    <source>
        <dbReference type="SAM" id="Phobius"/>
    </source>
</evidence>
<dbReference type="GO" id="GO:0016651">
    <property type="term" value="F:oxidoreductase activity, acting on NAD(P)H"/>
    <property type="evidence" value="ECO:0007669"/>
    <property type="project" value="InterPro"/>
</dbReference>
<dbReference type="SUPFAM" id="SSF50129">
    <property type="entry name" value="GroES-like"/>
    <property type="match status" value="1"/>
</dbReference>
<dbReference type="EMBL" id="MU006225">
    <property type="protein sequence ID" value="KAF2826643.1"/>
    <property type="molecule type" value="Genomic_DNA"/>
</dbReference>
<evidence type="ECO:0000313" key="7">
    <source>
        <dbReference type="EMBL" id="KAF2826643.1"/>
    </source>
</evidence>
<dbReference type="Gene3D" id="3.40.50.720">
    <property type="entry name" value="NAD(P)-binding Rossmann-like Domain"/>
    <property type="match status" value="1"/>
</dbReference>
<feature type="region of interest" description="Disordered" evidence="4">
    <location>
        <begin position="1"/>
        <end position="46"/>
    </location>
</feature>
<keyword evidence="5" id="KW-1133">Transmembrane helix</keyword>
<keyword evidence="3" id="KW-0560">Oxidoreductase</keyword>
<reference evidence="7" key="1">
    <citation type="journal article" date="2020" name="Stud. Mycol.">
        <title>101 Dothideomycetes genomes: a test case for predicting lifestyles and emergence of pathogens.</title>
        <authorList>
            <person name="Haridas S."/>
            <person name="Albert R."/>
            <person name="Binder M."/>
            <person name="Bloem J."/>
            <person name="Labutti K."/>
            <person name="Salamov A."/>
            <person name="Andreopoulos B."/>
            <person name="Baker S."/>
            <person name="Barry K."/>
            <person name="Bills G."/>
            <person name="Bluhm B."/>
            <person name="Cannon C."/>
            <person name="Castanera R."/>
            <person name="Culley D."/>
            <person name="Daum C."/>
            <person name="Ezra D."/>
            <person name="Gonzalez J."/>
            <person name="Henrissat B."/>
            <person name="Kuo A."/>
            <person name="Liang C."/>
            <person name="Lipzen A."/>
            <person name="Lutzoni F."/>
            <person name="Magnuson J."/>
            <person name="Mondo S."/>
            <person name="Nolan M."/>
            <person name="Ohm R."/>
            <person name="Pangilinan J."/>
            <person name="Park H.-J."/>
            <person name="Ramirez L."/>
            <person name="Alfaro M."/>
            <person name="Sun H."/>
            <person name="Tritt A."/>
            <person name="Yoshinaga Y."/>
            <person name="Zwiers L.-H."/>
            <person name="Turgeon B."/>
            <person name="Goodwin S."/>
            <person name="Spatafora J."/>
            <person name="Crous P."/>
            <person name="Grigoriev I."/>
        </authorList>
    </citation>
    <scope>NUCLEOTIDE SEQUENCE</scope>
    <source>
        <strain evidence="7">CBS 113818</strain>
    </source>
</reference>
<evidence type="ECO:0000256" key="2">
    <source>
        <dbReference type="ARBA" id="ARBA00011245"/>
    </source>
</evidence>
<name>A0A6A7A0L0_9PLEO</name>
<gene>
    <name evidence="7" type="ORF">CC86DRAFT_322212</name>
</gene>
<comment type="similarity">
    <text evidence="1">Belongs to the zinc-containing alcohol dehydrogenase family.</text>
</comment>